<dbReference type="Gene3D" id="1.10.3380.10">
    <property type="entry name" value="Sec63 N-terminal domain-like domain"/>
    <property type="match status" value="1"/>
</dbReference>
<keyword evidence="3" id="KW-0378">Hydrolase</keyword>
<dbReference type="SMART" id="SM00973">
    <property type="entry name" value="Sec63"/>
    <property type="match status" value="1"/>
</dbReference>
<feature type="compositionally biased region" description="Polar residues" evidence="11">
    <location>
        <begin position="1229"/>
        <end position="1248"/>
    </location>
</feature>
<sequence>MVQSVFVNGSSAQQAFLIQGRSALMDRTNLNRFRYGRGASQPCQTLKYANNPRPHGQQYDPARANCVQGDVIGSTGGNMKHKTRVGQDRNILDHEYLDDDHCVAKNSSTSLLFIKEESSFSNMPQRLNTSVLPADKRCIFPFKEFNEMQSKCFNSMYNSSHNCVLSSPTGSGKTVLFELAILRELPPRKNEYEDVKALYLAPTKALCSQKQEEWSKKFEPLGIKVGILTGDSSYKEAENVRKSQVIISTPEKWDVITRKWRDYKKLFGLVKILLVDEVHILKESRGATLEVVITRMKRICKGLRILAISATVANALDISQWIGRGDGSANEPAETFNFGDEYRAVKLEQVVYGFKPINENEFSFDLFLSSKLIEVITKHSKNKPVLIFCPTRSSCQNTAKFLLENFISKRAKLNLNSNSKLKLKDGDLMGYARGGVGYHHAGLVYADRKQIESAFSSGEINYLCCTSTLAMGINLPAYLVIIKGTRCWSESTFQEYAETDILQMIGRAGRPQFEDEGVAVIMTNAKLKQKYERVIQGTEKIESSLHLNFSENLVVEIAVGNIKSVEDALAWVKTTYFYVRFLANPYFYDIPNKYTDPEKSLLEFCKDRAAELINENMITESYECTAYAYSMTLHYVSFQTMKLLTKAKSQLSVSQVLDILSRATEFSDIKLKHQEKRLYKEINNSPIMRFPCDLKEMSHSDKVKIILQYELGGSDFPTYNGATKLQSSFLGDKFYVFKHAARIMTAILDVFVERKDGISLRNSSYLMRCIQGRCWEGSPNELRQLEGVGPAAMKKFVNHHVLSLADAKSLTHSQIEYFLGLKTGASNKIKKSLASIPVISLDVDLKSQQLEPSKTSIRCNFLVSVGVNVYSQMTHWNNQLVFVQISSDIGGHLVDFRRIPAKKLFETKTFELASSITSLSETFNCQASVDSIASVVVDRHLRVEPLPEVQRQFIEVIDDFDFSQHSNLDDSDKDVFEELKDMEPIQNARGLASKGENFYVDKATQHNESATSTIQQRAVLSNGNYECNHSCKDKSKCRHMCCREGVLPHTARLIRRTGHSPVTSIDKKKENNEFQEEPVTSPVKDNDVYARKTMGSENKENVCSSSDSNSWSPIGPDVLALDEDLDTKRAPVANVSQHNPAGLEKGGLDQDTSKSSKSLVHRKLKARKRSIFDISSDNSFEPSEEITTVFSPEKKKAKHQLFVLEHNHDTANGLNSARTSTPEVIDLNSIDSSEPISTQGKVRTTQSTLQQNEYIGESSLDNDAFLPHSKSLSNQSPASGFKQTQPQKNNSNNDDENENENDNGNENKRLEDAKADLEKEFRSEQDSMDMDKEFLKQILGSDIILNV</sequence>
<organism evidence="14 15">
    <name type="scientific">Lodderomyces beijingensis</name>
    <dbReference type="NCBI Taxonomy" id="1775926"/>
    <lineage>
        <taxon>Eukaryota</taxon>
        <taxon>Fungi</taxon>
        <taxon>Dikarya</taxon>
        <taxon>Ascomycota</taxon>
        <taxon>Saccharomycotina</taxon>
        <taxon>Pichiomycetes</taxon>
        <taxon>Debaryomycetaceae</taxon>
        <taxon>Candida/Lodderomyces clade</taxon>
        <taxon>Lodderomyces</taxon>
    </lineage>
</organism>
<evidence type="ECO:0000256" key="4">
    <source>
        <dbReference type="ARBA" id="ARBA00022806"/>
    </source>
</evidence>
<feature type="compositionally biased region" description="Acidic residues" evidence="11">
    <location>
        <begin position="1293"/>
        <end position="1303"/>
    </location>
</feature>
<dbReference type="Pfam" id="PF00271">
    <property type="entry name" value="Helicase_C"/>
    <property type="match status" value="1"/>
</dbReference>
<feature type="domain" description="Helicase C-terminal" evidence="13">
    <location>
        <begin position="371"/>
        <end position="561"/>
    </location>
</feature>
<feature type="region of interest" description="Disordered" evidence="11">
    <location>
        <begin position="1132"/>
        <end position="1159"/>
    </location>
</feature>
<dbReference type="CDD" id="cd18795">
    <property type="entry name" value="SF2_C_Ski2"/>
    <property type="match status" value="1"/>
</dbReference>
<dbReference type="EC" id="5.6.2.4" evidence="9"/>
<evidence type="ECO:0000256" key="3">
    <source>
        <dbReference type="ARBA" id="ARBA00022801"/>
    </source>
</evidence>
<dbReference type="PROSITE" id="PS51192">
    <property type="entry name" value="HELICASE_ATP_BIND_1"/>
    <property type="match status" value="1"/>
</dbReference>
<dbReference type="InterPro" id="IPR014001">
    <property type="entry name" value="Helicase_ATP-bd"/>
</dbReference>
<dbReference type="InterPro" id="IPR036388">
    <property type="entry name" value="WH-like_DNA-bd_sf"/>
</dbReference>
<protein>
    <recommendedName>
        <fullName evidence="9">DNA 3'-5' helicase</fullName>
        <ecNumber evidence="9">5.6.2.4</ecNumber>
    </recommendedName>
</protein>
<gene>
    <name evidence="14" type="ORF">LODBEIA_P24840</name>
</gene>
<feature type="region of interest" description="Disordered" evidence="11">
    <location>
        <begin position="1228"/>
        <end position="1248"/>
    </location>
</feature>
<dbReference type="SMART" id="SM00490">
    <property type="entry name" value="HELICc"/>
    <property type="match status" value="1"/>
</dbReference>
<evidence type="ECO:0000313" key="15">
    <source>
        <dbReference type="Proteomes" id="UP001497383"/>
    </source>
</evidence>
<dbReference type="InterPro" id="IPR001650">
    <property type="entry name" value="Helicase_C-like"/>
</dbReference>
<evidence type="ECO:0000256" key="7">
    <source>
        <dbReference type="ARBA" id="ARBA00023254"/>
    </source>
</evidence>
<evidence type="ECO:0000256" key="1">
    <source>
        <dbReference type="ARBA" id="ARBA00010140"/>
    </source>
</evidence>
<keyword evidence="5" id="KW-0067">ATP-binding</keyword>
<dbReference type="InterPro" id="IPR011545">
    <property type="entry name" value="DEAD/DEAH_box_helicase_dom"/>
</dbReference>
<dbReference type="InterPro" id="IPR052247">
    <property type="entry name" value="Meiotic_Crossover_Helicase"/>
</dbReference>
<dbReference type="Pfam" id="PF00270">
    <property type="entry name" value="DEAD"/>
    <property type="match status" value="1"/>
</dbReference>
<feature type="compositionally biased region" description="Basic and acidic residues" evidence="11">
    <location>
        <begin position="1305"/>
        <end position="1328"/>
    </location>
</feature>
<dbReference type="InterPro" id="IPR057842">
    <property type="entry name" value="WH_MER3"/>
</dbReference>
<keyword evidence="2" id="KW-0547">Nucleotide-binding</keyword>
<feature type="domain" description="Helicase ATP-binding" evidence="12">
    <location>
        <begin position="154"/>
        <end position="330"/>
    </location>
</feature>
<comment type="catalytic activity">
    <reaction evidence="10">
        <text>ATP + H2O = ADP + phosphate + H(+)</text>
        <dbReference type="Rhea" id="RHEA:13065"/>
        <dbReference type="ChEBI" id="CHEBI:15377"/>
        <dbReference type="ChEBI" id="CHEBI:15378"/>
        <dbReference type="ChEBI" id="CHEBI:30616"/>
        <dbReference type="ChEBI" id="CHEBI:43474"/>
        <dbReference type="ChEBI" id="CHEBI:456216"/>
        <dbReference type="EC" id="5.6.2.4"/>
    </reaction>
</comment>
<dbReference type="InterPro" id="IPR004179">
    <property type="entry name" value="Sec63-dom"/>
</dbReference>
<dbReference type="Proteomes" id="UP001497383">
    <property type="component" value="Chromosome 3"/>
</dbReference>
<dbReference type="EMBL" id="OZ022407">
    <property type="protein sequence ID" value="CAK9438230.1"/>
    <property type="molecule type" value="Genomic_DNA"/>
</dbReference>
<evidence type="ECO:0000256" key="9">
    <source>
        <dbReference type="ARBA" id="ARBA00034808"/>
    </source>
</evidence>
<dbReference type="Gene3D" id="1.10.10.10">
    <property type="entry name" value="Winged helix-like DNA-binding domain superfamily/Winged helix DNA-binding domain"/>
    <property type="match status" value="1"/>
</dbReference>
<keyword evidence="15" id="KW-1185">Reference proteome</keyword>
<evidence type="ECO:0000259" key="13">
    <source>
        <dbReference type="PROSITE" id="PS51194"/>
    </source>
</evidence>
<evidence type="ECO:0000256" key="8">
    <source>
        <dbReference type="ARBA" id="ARBA00034617"/>
    </source>
</evidence>
<dbReference type="PROSITE" id="PS51194">
    <property type="entry name" value="HELICASE_CTER"/>
    <property type="match status" value="1"/>
</dbReference>
<keyword evidence="6" id="KW-0413">Isomerase</keyword>
<evidence type="ECO:0000313" key="14">
    <source>
        <dbReference type="EMBL" id="CAK9438230.1"/>
    </source>
</evidence>
<dbReference type="SMART" id="SM00487">
    <property type="entry name" value="DEXDc"/>
    <property type="match status" value="1"/>
</dbReference>
<evidence type="ECO:0000256" key="10">
    <source>
        <dbReference type="ARBA" id="ARBA00048988"/>
    </source>
</evidence>
<evidence type="ECO:0000256" key="6">
    <source>
        <dbReference type="ARBA" id="ARBA00023235"/>
    </source>
</evidence>
<dbReference type="SUPFAM" id="SSF52540">
    <property type="entry name" value="P-loop containing nucleoside triphosphate hydrolases"/>
    <property type="match status" value="1"/>
</dbReference>
<reference evidence="14 15" key="1">
    <citation type="submission" date="2024-03" db="EMBL/GenBank/DDBJ databases">
        <authorList>
            <person name="Brejova B."/>
        </authorList>
    </citation>
    <scope>NUCLEOTIDE SEQUENCE [LARGE SCALE GENOMIC DNA]</scope>
    <source>
        <strain evidence="14 15">CBS 14171</strain>
    </source>
</reference>
<dbReference type="GeneID" id="92207680"/>
<dbReference type="PANTHER" id="PTHR47835">
    <property type="entry name" value="HFM1, ATP DEPENDENT DNA HELICASE HOMOLOG"/>
    <property type="match status" value="1"/>
</dbReference>
<dbReference type="RefSeq" id="XP_066829422.1">
    <property type="nucleotide sequence ID" value="XM_066972488.1"/>
</dbReference>
<dbReference type="Gene3D" id="3.40.50.300">
    <property type="entry name" value="P-loop containing nucleotide triphosphate hydrolases"/>
    <property type="match status" value="2"/>
</dbReference>
<accession>A0ABP0ZJE6</accession>
<dbReference type="Pfam" id="PF23445">
    <property type="entry name" value="WHD_SNRNP200"/>
    <property type="match status" value="1"/>
</dbReference>
<feature type="compositionally biased region" description="Polar residues" evidence="11">
    <location>
        <begin position="1270"/>
        <end position="1288"/>
    </location>
</feature>
<keyword evidence="4" id="KW-0347">Helicase</keyword>
<name>A0ABP0ZJE6_9ASCO</name>
<dbReference type="InterPro" id="IPR027417">
    <property type="entry name" value="P-loop_NTPase"/>
</dbReference>
<evidence type="ECO:0000256" key="5">
    <source>
        <dbReference type="ARBA" id="ARBA00022840"/>
    </source>
</evidence>
<evidence type="ECO:0000256" key="2">
    <source>
        <dbReference type="ARBA" id="ARBA00022741"/>
    </source>
</evidence>
<proteinExistence type="inferred from homology"/>
<evidence type="ECO:0000259" key="12">
    <source>
        <dbReference type="PROSITE" id="PS51192"/>
    </source>
</evidence>
<feature type="region of interest" description="Disordered" evidence="11">
    <location>
        <begin position="1261"/>
        <end position="1328"/>
    </location>
</feature>
<dbReference type="PANTHER" id="PTHR47835:SF3">
    <property type="entry name" value="HELICASE FOR MEIOSIS 1"/>
    <property type="match status" value="1"/>
</dbReference>
<evidence type="ECO:0000256" key="11">
    <source>
        <dbReference type="SAM" id="MobiDB-lite"/>
    </source>
</evidence>
<keyword evidence="7" id="KW-0469">Meiosis</keyword>
<dbReference type="SUPFAM" id="SSF158702">
    <property type="entry name" value="Sec63 N-terminal domain-like"/>
    <property type="match status" value="1"/>
</dbReference>
<comment type="similarity">
    <text evidence="1">Belongs to the helicase family. SKI2 subfamily.</text>
</comment>
<comment type="catalytic activity">
    <reaction evidence="8">
        <text>Couples ATP hydrolysis with the unwinding of duplex DNA by translocating in the 3'-5' direction.</text>
        <dbReference type="EC" id="5.6.2.4"/>
    </reaction>
</comment>
<dbReference type="Pfam" id="PF02889">
    <property type="entry name" value="Sec63"/>
    <property type="match status" value="1"/>
</dbReference>